<feature type="transmembrane region" description="Helical" evidence="1">
    <location>
        <begin position="71"/>
        <end position="90"/>
    </location>
</feature>
<evidence type="ECO:0000256" key="1">
    <source>
        <dbReference type="SAM" id="Phobius"/>
    </source>
</evidence>
<dbReference type="GO" id="GO:0016020">
    <property type="term" value="C:membrane"/>
    <property type="evidence" value="ECO:0007669"/>
    <property type="project" value="InterPro"/>
</dbReference>
<dbReference type="PANTHER" id="PTHR35335">
    <property type="entry name" value="UPF0716 PROTEIN FXSA"/>
    <property type="match status" value="1"/>
</dbReference>
<keyword evidence="3" id="KW-1185">Reference proteome</keyword>
<dbReference type="Pfam" id="PF04186">
    <property type="entry name" value="FxsA"/>
    <property type="match status" value="1"/>
</dbReference>
<organism evidence="2 3">
    <name type="scientific">Lichenibacterium minor</name>
    <dbReference type="NCBI Taxonomy" id="2316528"/>
    <lineage>
        <taxon>Bacteria</taxon>
        <taxon>Pseudomonadati</taxon>
        <taxon>Pseudomonadota</taxon>
        <taxon>Alphaproteobacteria</taxon>
        <taxon>Hyphomicrobiales</taxon>
        <taxon>Lichenihabitantaceae</taxon>
        <taxon>Lichenibacterium</taxon>
    </lineage>
</organism>
<reference evidence="2 3" key="2">
    <citation type="submission" date="2019-02" db="EMBL/GenBank/DDBJ databases">
        <title>'Lichenibacterium ramalinii' gen. nov. sp. nov., 'Lichenibacterium minor' gen. nov. sp. nov.</title>
        <authorList>
            <person name="Pankratov T."/>
        </authorList>
    </citation>
    <scope>NUCLEOTIDE SEQUENCE [LARGE SCALE GENOMIC DNA]</scope>
    <source>
        <strain evidence="2 3">RmlP026</strain>
    </source>
</reference>
<dbReference type="EMBL" id="QYBB01000005">
    <property type="protein sequence ID" value="RYC32732.1"/>
    <property type="molecule type" value="Genomic_DNA"/>
</dbReference>
<dbReference type="OrthoDB" id="9792788at2"/>
<protein>
    <submittedName>
        <fullName evidence="2">FxsA family protein</fullName>
    </submittedName>
</protein>
<accession>A0A4Q2U8H6</accession>
<keyword evidence="1" id="KW-1133">Transmembrane helix</keyword>
<dbReference type="NCBIfam" id="NF008528">
    <property type="entry name" value="PRK11463.1-2"/>
    <property type="match status" value="1"/>
</dbReference>
<evidence type="ECO:0000313" key="2">
    <source>
        <dbReference type="EMBL" id="RYC32732.1"/>
    </source>
</evidence>
<sequence length="214" mass="22341">MTIDGSKDWCMGSGLAGGSGRALRRRDGAPIFTSECGCAAPDVHACPRGDVWTARLRPPFRRLPAMLRRQNIGTLLLLGLVAEVVAFVAVVDWIGAGPAVLLGIGSTLLGLARLRQVGLSSMAGLRAAAAGRPPREDGFADGALSTAGAALLILPGFITDAIGLALMAPTAREWVMGRIGVTALSPTARRPAGGPRTIDLEAQDWTRLDRSRPK</sequence>
<keyword evidence="1" id="KW-0472">Membrane</keyword>
<evidence type="ECO:0000313" key="3">
    <source>
        <dbReference type="Proteomes" id="UP000290759"/>
    </source>
</evidence>
<name>A0A4Q2U8H6_9HYPH</name>
<proteinExistence type="predicted"/>
<comment type="caution">
    <text evidence="2">The sequence shown here is derived from an EMBL/GenBank/DDBJ whole genome shotgun (WGS) entry which is preliminary data.</text>
</comment>
<dbReference type="InterPro" id="IPR007313">
    <property type="entry name" value="FxsA"/>
</dbReference>
<keyword evidence="1" id="KW-0812">Transmembrane</keyword>
<reference evidence="2 3" key="1">
    <citation type="submission" date="2018-12" db="EMBL/GenBank/DDBJ databases">
        <authorList>
            <person name="Grouzdev D.S."/>
            <person name="Krutkina M.S."/>
        </authorList>
    </citation>
    <scope>NUCLEOTIDE SEQUENCE [LARGE SCALE GENOMIC DNA]</scope>
    <source>
        <strain evidence="2 3">RmlP026</strain>
    </source>
</reference>
<dbReference type="AlphaFoldDB" id="A0A4Q2U8H6"/>
<dbReference type="PANTHER" id="PTHR35335:SF1">
    <property type="entry name" value="UPF0716 PROTEIN FXSA"/>
    <property type="match status" value="1"/>
</dbReference>
<gene>
    <name evidence="2" type="ORF">D3273_06490</name>
</gene>
<dbReference type="Proteomes" id="UP000290759">
    <property type="component" value="Unassembled WGS sequence"/>
</dbReference>